<dbReference type="AlphaFoldDB" id="A0A0F9D8E5"/>
<protein>
    <recommendedName>
        <fullName evidence="2">Transcription factor zinc-finger domain-containing protein</fullName>
    </recommendedName>
</protein>
<evidence type="ECO:0008006" key="2">
    <source>
        <dbReference type="Google" id="ProtNLM"/>
    </source>
</evidence>
<organism evidence="1">
    <name type="scientific">marine sediment metagenome</name>
    <dbReference type="NCBI Taxonomy" id="412755"/>
    <lineage>
        <taxon>unclassified sequences</taxon>
        <taxon>metagenomes</taxon>
        <taxon>ecological metagenomes</taxon>
    </lineage>
</organism>
<proteinExistence type="predicted"/>
<gene>
    <name evidence="1" type="ORF">LCGC14_2231420</name>
</gene>
<accession>A0A0F9D8E5</accession>
<comment type="caution">
    <text evidence="1">The sequence shown here is derived from an EMBL/GenBank/DDBJ whole genome shotgun (WGS) entry which is preliminary data.</text>
</comment>
<evidence type="ECO:0000313" key="1">
    <source>
        <dbReference type="EMBL" id="KKL57834.1"/>
    </source>
</evidence>
<feature type="non-terminal residue" evidence="1">
    <location>
        <position position="1"/>
    </location>
</feature>
<sequence>PRVTFEDSLEAMFKCPACNQVLNLKKNDKAKKAFAKKIDQIKNDMQQVF</sequence>
<reference evidence="1" key="1">
    <citation type="journal article" date="2015" name="Nature">
        <title>Complex archaea that bridge the gap between prokaryotes and eukaryotes.</title>
        <authorList>
            <person name="Spang A."/>
            <person name="Saw J.H."/>
            <person name="Jorgensen S.L."/>
            <person name="Zaremba-Niedzwiedzka K."/>
            <person name="Martijn J."/>
            <person name="Lind A.E."/>
            <person name="van Eijk R."/>
            <person name="Schleper C."/>
            <person name="Guy L."/>
            <person name="Ettema T.J."/>
        </authorList>
    </citation>
    <scope>NUCLEOTIDE SEQUENCE</scope>
</reference>
<name>A0A0F9D8E5_9ZZZZ</name>
<dbReference type="EMBL" id="LAZR01030028">
    <property type="protein sequence ID" value="KKL57834.1"/>
    <property type="molecule type" value="Genomic_DNA"/>
</dbReference>